<protein>
    <recommendedName>
        <fullName evidence="3">Transposase</fullName>
    </recommendedName>
</protein>
<proteinExistence type="predicted"/>
<sequence>MVWAGVWSGGYIGPFFFAGNVNGESYLRLLRTKVVPALEAHGVLNTVFFQHDGASPHHTAPVMDYLNSVFGERIIGRTSAITWPTNSPDLTPPDFYLWSRINEQVQKKEPPNVRTLKDDIRNEFRTLTVNEIRRSVLNTQKRMNQCIRRGGKQVGKGLKS</sequence>
<dbReference type="Proteomes" id="UP000708208">
    <property type="component" value="Unassembled WGS sequence"/>
</dbReference>
<dbReference type="EMBL" id="CAJVCH010420957">
    <property type="protein sequence ID" value="CAG7818439.1"/>
    <property type="molecule type" value="Genomic_DNA"/>
</dbReference>
<evidence type="ECO:0000313" key="2">
    <source>
        <dbReference type="Proteomes" id="UP000708208"/>
    </source>
</evidence>
<keyword evidence="2" id="KW-1185">Reference proteome</keyword>
<evidence type="ECO:0008006" key="3">
    <source>
        <dbReference type="Google" id="ProtNLM"/>
    </source>
</evidence>
<evidence type="ECO:0000313" key="1">
    <source>
        <dbReference type="EMBL" id="CAG7818439.1"/>
    </source>
</evidence>
<gene>
    <name evidence="1" type="ORF">AFUS01_LOCUS28945</name>
</gene>
<dbReference type="AlphaFoldDB" id="A0A8J2KSX9"/>
<name>A0A8J2KSX9_9HEXA</name>
<dbReference type="PANTHER" id="PTHR47326:SF1">
    <property type="entry name" value="HTH PSQ-TYPE DOMAIN-CONTAINING PROTEIN"/>
    <property type="match status" value="1"/>
</dbReference>
<reference evidence="1" key="1">
    <citation type="submission" date="2021-06" db="EMBL/GenBank/DDBJ databases">
        <authorList>
            <person name="Hodson N. C."/>
            <person name="Mongue J. A."/>
            <person name="Jaron S. K."/>
        </authorList>
    </citation>
    <scope>NUCLEOTIDE SEQUENCE</scope>
</reference>
<dbReference type="PANTHER" id="PTHR47326">
    <property type="entry name" value="TRANSPOSABLE ELEMENT TC3 TRANSPOSASE-LIKE PROTEIN"/>
    <property type="match status" value="1"/>
</dbReference>
<dbReference type="OrthoDB" id="9971063at2759"/>
<organism evidence="1 2">
    <name type="scientific">Allacma fusca</name>
    <dbReference type="NCBI Taxonomy" id="39272"/>
    <lineage>
        <taxon>Eukaryota</taxon>
        <taxon>Metazoa</taxon>
        <taxon>Ecdysozoa</taxon>
        <taxon>Arthropoda</taxon>
        <taxon>Hexapoda</taxon>
        <taxon>Collembola</taxon>
        <taxon>Symphypleona</taxon>
        <taxon>Sminthuridae</taxon>
        <taxon>Allacma</taxon>
    </lineage>
</organism>
<comment type="caution">
    <text evidence="1">The sequence shown here is derived from an EMBL/GenBank/DDBJ whole genome shotgun (WGS) entry which is preliminary data.</text>
</comment>
<accession>A0A8J2KSX9</accession>